<organism evidence="2 3">
    <name type="scientific">Caulobacter vibrioides</name>
    <name type="common">Caulobacter crescentus</name>
    <dbReference type="NCBI Taxonomy" id="155892"/>
    <lineage>
        <taxon>Bacteria</taxon>
        <taxon>Pseudomonadati</taxon>
        <taxon>Pseudomonadota</taxon>
        <taxon>Alphaproteobacteria</taxon>
        <taxon>Caulobacterales</taxon>
        <taxon>Caulobacteraceae</taxon>
        <taxon>Caulobacter</taxon>
    </lineage>
</organism>
<proteinExistence type="predicted"/>
<name>A0A258DD41_CAUVI</name>
<dbReference type="EMBL" id="NCDQ01000029">
    <property type="protein sequence ID" value="OYX05554.1"/>
    <property type="molecule type" value="Genomic_DNA"/>
</dbReference>
<protein>
    <submittedName>
        <fullName evidence="2">Uncharacterized protein</fullName>
    </submittedName>
</protein>
<dbReference type="Proteomes" id="UP000215616">
    <property type="component" value="Unassembled WGS sequence"/>
</dbReference>
<accession>A0A258DD41</accession>
<keyword evidence="1" id="KW-1133">Transmembrane helix</keyword>
<evidence type="ECO:0000313" key="2">
    <source>
        <dbReference type="EMBL" id="OYX05554.1"/>
    </source>
</evidence>
<sequence>MSKPSAAAAPVDRGQSLSAWLACVANAIPLWVTLVAMLHSSLGPLTPLADLVAYIAVLALWIGLFKPWTAKRTG</sequence>
<keyword evidence="1" id="KW-0472">Membrane</keyword>
<keyword evidence="1" id="KW-0812">Transmembrane</keyword>
<dbReference type="AlphaFoldDB" id="A0A258DD41"/>
<comment type="caution">
    <text evidence="2">The sequence shown here is derived from an EMBL/GenBank/DDBJ whole genome shotgun (WGS) entry which is preliminary data.</text>
</comment>
<evidence type="ECO:0000256" key="1">
    <source>
        <dbReference type="SAM" id="Phobius"/>
    </source>
</evidence>
<gene>
    <name evidence="2" type="ORF">B7Z12_03105</name>
</gene>
<feature type="transmembrane region" description="Helical" evidence="1">
    <location>
        <begin position="51"/>
        <end position="69"/>
    </location>
</feature>
<reference evidence="2 3" key="1">
    <citation type="submission" date="2017-03" db="EMBL/GenBank/DDBJ databases">
        <title>Lifting the veil on microbial sulfur biogeochemistry in mining wastewaters.</title>
        <authorList>
            <person name="Kantor R.S."/>
            <person name="Colenbrander Nelson T."/>
            <person name="Marshall S."/>
            <person name="Bennett D."/>
            <person name="Apte S."/>
            <person name="Camacho D."/>
            <person name="Thomas B.C."/>
            <person name="Warren L.A."/>
            <person name="Banfield J.F."/>
        </authorList>
    </citation>
    <scope>NUCLEOTIDE SEQUENCE [LARGE SCALE GENOMIC DNA]</scope>
    <source>
        <strain evidence="2">32-67-7</strain>
    </source>
</reference>
<evidence type="ECO:0000313" key="3">
    <source>
        <dbReference type="Proteomes" id="UP000215616"/>
    </source>
</evidence>
<feature type="transmembrane region" description="Helical" evidence="1">
    <location>
        <begin position="20"/>
        <end position="39"/>
    </location>
</feature>